<accession>A0A8S1CCA3</accession>
<dbReference type="AlphaFoldDB" id="A0A8S1CCA3"/>
<proteinExistence type="predicted"/>
<protein>
    <recommendedName>
        <fullName evidence="4">Receptor-binding cancer antigen expressed on SiSo cells</fullName>
    </recommendedName>
</protein>
<gene>
    <name evidence="2" type="ORF">CLODIP_2_CD08449</name>
</gene>
<evidence type="ECO:0000313" key="3">
    <source>
        <dbReference type="Proteomes" id="UP000494165"/>
    </source>
</evidence>
<keyword evidence="3" id="KW-1185">Reference proteome</keyword>
<dbReference type="PANTHER" id="PTHR15208">
    <property type="entry name" value="RECEPTOR-BINDING CANCER ANTIGEN EXPRESSED ON SISO CELLS CANCER ASSOCIATED SURFACE ANTIGEN RCAS1 ESTROGEN RECEPTOR-BINDING FRAGMENT- ASSOCIATED GENE 9 PROTEIN"/>
    <property type="match status" value="1"/>
</dbReference>
<dbReference type="Proteomes" id="UP000494165">
    <property type="component" value="Unassembled WGS sequence"/>
</dbReference>
<sequence>MIGALQVLLAKLRGLFLWVLALFRRACCCFRRRRRLSQSESHPLTAIGVVPNDPQENVQGGWDTWGKEEDEVTRQIREYRTSLATARQKQNEPEEPEVQADYFQDMIPRVTKAPRVKLSAQEEQVDVSRSSLMFAAQPMPIVGGELGTWVEEEGWEVEDAGNWEEEVRRAQREKRAQELQMKRAEHRGGLGERMS</sequence>
<organism evidence="2 3">
    <name type="scientific">Cloeon dipterum</name>
    <dbReference type="NCBI Taxonomy" id="197152"/>
    <lineage>
        <taxon>Eukaryota</taxon>
        <taxon>Metazoa</taxon>
        <taxon>Ecdysozoa</taxon>
        <taxon>Arthropoda</taxon>
        <taxon>Hexapoda</taxon>
        <taxon>Insecta</taxon>
        <taxon>Pterygota</taxon>
        <taxon>Palaeoptera</taxon>
        <taxon>Ephemeroptera</taxon>
        <taxon>Pisciforma</taxon>
        <taxon>Baetidae</taxon>
        <taxon>Cloeon</taxon>
    </lineage>
</organism>
<evidence type="ECO:0000313" key="2">
    <source>
        <dbReference type="EMBL" id="CAB3367944.1"/>
    </source>
</evidence>
<dbReference type="OrthoDB" id="10017216at2759"/>
<dbReference type="PANTHER" id="PTHR15208:SF2">
    <property type="entry name" value="RECEPTOR-BINDING CANCER ANTIGEN EXPRESSED ON SISO CELLS"/>
    <property type="match status" value="1"/>
</dbReference>
<evidence type="ECO:0000256" key="1">
    <source>
        <dbReference type="SAM" id="MobiDB-lite"/>
    </source>
</evidence>
<feature type="region of interest" description="Disordered" evidence="1">
    <location>
        <begin position="168"/>
        <end position="195"/>
    </location>
</feature>
<dbReference type="GO" id="GO:0030141">
    <property type="term" value="C:secretory granule"/>
    <property type="evidence" value="ECO:0007669"/>
    <property type="project" value="TreeGrafter"/>
</dbReference>
<dbReference type="InterPro" id="IPR017025">
    <property type="entry name" value="Cancer-assoc_antigen_RCAS1"/>
</dbReference>
<evidence type="ECO:0008006" key="4">
    <source>
        <dbReference type="Google" id="ProtNLM"/>
    </source>
</evidence>
<reference evidence="2 3" key="1">
    <citation type="submission" date="2020-04" db="EMBL/GenBank/DDBJ databases">
        <authorList>
            <person name="Alioto T."/>
            <person name="Alioto T."/>
            <person name="Gomez Garrido J."/>
        </authorList>
    </citation>
    <scope>NUCLEOTIDE SEQUENCE [LARGE SCALE GENOMIC DNA]</scope>
</reference>
<dbReference type="EMBL" id="CADEPI010000035">
    <property type="protein sequence ID" value="CAB3367944.1"/>
    <property type="molecule type" value="Genomic_DNA"/>
</dbReference>
<dbReference type="PIRSF" id="PIRSF034247">
    <property type="entry name" value="RCAS1"/>
    <property type="match status" value="1"/>
</dbReference>
<comment type="caution">
    <text evidence="2">The sequence shown here is derived from an EMBL/GenBank/DDBJ whole genome shotgun (WGS) entry which is preliminary data.</text>
</comment>
<name>A0A8S1CCA3_9INSE</name>